<comment type="caution">
    <text evidence="3">The sequence shown here is derived from an EMBL/GenBank/DDBJ whole genome shotgun (WGS) entry which is preliminary data.</text>
</comment>
<feature type="region of interest" description="Disordered" evidence="1">
    <location>
        <begin position="1"/>
        <end position="23"/>
    </location>
</feature>
<gene>
    <name evidence="3" type="ORF">MSPICULIGERA_LOCUS14685</name>
</gene>
<proteinExistence type="predicted"/>
<dbReference type="Proteomes" id="UP001177023">
    <property type="component" value="Unassembled WGS sequence"/>
</dbReference>
<feature type="transmembrane region" description="Helical" evidence="2">
    <location>
        <begin position="200"/>
        <end position="221"/>
    </location>
</feature>
<sequence>MTPPSPPTADVQQQQPQPVISGDGKLYFHRVPESIGSESPRSIRSYHKGSSGTLTGGGIKANYSKQVDMKQYKAKIDKRLGHCLLACIVTIATVLCVYGLIHQSVHTELTTYVNRTHQIANEMKTVMLDDYGKLDNKTLAAMEGHNWMEVEELEHDAYLLDQTHSKIWWLFFGNVVIAILLTPVLFLVHCGFVEGNGFKLVYRIVLLACLIWLFAQFFYLIHPILFGAARFPGMVDRLFVTGYPRDEYQLNDIKDAFSCEWVPDPVLVRFDLQLECLPRIKNSLFPAYVAILLLVLDVFPFVFAIFMYAWSACIKDHKHVNTLRQRVNVNNQRRVHLPRHQENYVPPNPKLIHIPTDKHGQYL</sequence>
<feature type="transmembrane region" description="Helical" evidence="2">
    <location>
        <begin position="80"/>
        <end position="101"/>
    </location>
</feature>
<feature type="transmembrane region" description="Helical" evidence="2">
    <location>
        <begin position="167"/>
        <end position="188"/>
    </location>
</feature>
<keyword evidence="2" id="KW-1133">Transmembrane helix</keyword>
<feature type="non-terminal residue" evidence="3">
    <location>
        <position position="363"/>
    </location>
</feature>
<organism evidence="3 4">
    <name type="scientific">Mesorhabditis spiculigera</name>
    <dbReference type="NCBI Taxonomy" id="96644"/>
    <lineage>
        <taxon>Eukaryota</taxon>
        <taxon>Metazoa</taxon>
        <taxon>Ecdysozoa</taxon>
        <taxon>Nematoda</taxon>
        <taxon>Chromadorea</taxon>
        <taxon>Rhabditida</taxon>
        <taxon>Rhabditina</taxon>
        <taxon>Rhabditomorpha</taxon>
        <taxon>Rhabditoidea</taxon>
        <taxon>Rhabditidae</taxon>
        <taxon>Mesorhabditinae</taxon>
        <taxon>Mesorhabditis</taxon>
    </lineage>
</organism>
<keyword evidence="2" id="KW-0812">Transmembrane</keyword>
<reference evidence="3" key="1">
    <citation type="submission" date="2023-06" db="EMBL/GenBank/DDBJ databases">
        <authorList>
            <person name="Delattre M."/>
        </authorList>
    </citation>
    <scope>NUCLEOTIDE SEQUENCE</scope>
    <source>
        <strain evidence="3">AF72</strain>
    </source>
</reference>
<keyword evidence="2" id="KW-0472">Membrane</keyword>
<protein>
    <submittedName>
        <fullName evidence="3">Uncharacterized protein</fullName>
    </submittedName>
</protein>
<evidence type="ECO:0000256" key="1">
    <source>
        <dbReference type="SAM" id="MobiDB-lite"/>
    </source>
</evidence>
<evidence type="ECO:0000313" key="3">
    <source>
        <dbReference type="EMBL" id="CAJ0576391.1"/>
    </source>
</evidence>
<evidence type="ECO:0000313" key="4">
    <source>
        <dbReference type="Proteomes" id="UP001177023"/>
    </source>
</evidence>
<dbReference type="EMBL" id="CATQJA010002644">
    <property type="protein sequence ID" value="CAJ0576391.1"/>
    <property type="molecule type" value="Genomic_DNA"/>
</dbReference>
<feature type="transmembrane region" description="Helical" evidence="2">
    <location>
        <begin position="287"/>
        <end position="310"/>
    </location>
</feature>
<accession>A0AA36G330</accession>
<name>A0AA36G330_9BILA</name>
<keyword evidence="4" id="KW-1185">Reference proteome</keyword>
<dbReference type="AlphaFoldDB" id="A0AA36G330"/>
<evidence type="ECO:0000256" key="2">
    <source>
        <dbReference type="SAM" id="Phobius"/>
    </source>
</evidence>